<organism evidence="7 8">
    <name type="scientific">Teichococcus aerophilus</name>
    <dbReference type="NCBI Taxonomy" id="1224513"/>
    <lineage>
        <taxon>Bacteria</taxon>
        <taxon>Pseudomonadati</taxon>
        <taxon>Pseudomonadota</taxon>
        <taxon>Alphaproteobacteria</taxon>
        <taxon>Acetobacterales</taxon>
        <taxon>Roseomonadaceae</taxon>
        <taxon>Roseomonas</taxon>
    </lineage>
</organism>
<accession>A0ABR7RIL7</accession>
<keyword evidence="2" id="KW-1003">Cell membrane</keyword>
<evidence type="ECO:0000256" key="2">
    <source>
        <dbReference type="ARBA" id="ARBA00022475"/>
    </source>
</evidence>
<gene>
    <name evidence="7" type="ORF">IBL26_04865</name>
</gene>
<dbReference type="EMBL" id="JACTVA010000005">
    <property type="protein sequence ID" value="MBC9206158.1"/>
    <property type="molecule type" value="Genomic_DNA"/>
</dbReference>
<feature type="transmembrane region" description="Helical" evidence="6">
    <location>
        <begin position="154"/>
        <end position="174"/>
    </location>
</feature>
<evidence type="ECO:0000256" key="3">
    <source>
        <dbReference type="ARBA" id="ARBA00022692"/>
    </source>
</evidence>
<feature type="transmembrane region" description="Helical" evidence="6">
    <location>
        <begin position="122"/>
        <end position="142"/>
    </location>
</feature>
<dbReference type="RefSeq" id="WP_187783335.1">
    <property type="nucleotide sequence ID" value="NZ_JACTVA010000005.1"/>
</dbReference>
<evidence type="ECO:0000256" key="6">
    <source>
        <dbReference type="SAM" id="Phobius"/>
    </source>
</evidence>
<dbReference type="PANTHER" id="PTHR30250:SF11">
    <property type="entry name" value="O-ANTIGEN TRANSPORTER-RELATED"/>
    <property type="match status" value="1"/>
</dbReference>
<dbReference type="Pfam" id="PF01943">
    <property type="entry name" value="Polysacc_synt"/>
    <property type="match status" value="1"/>
</dbReference>
<dbReference type="InterPro" id="IPR002797">
    <property type="entry name" value="Polysacc_synth"/>
</dbReference>
<dbReference type="InterPro" id="IPR050833">
    <property type="entry name" value="Poly_Biosynth_Transport"/>
</dbReference>
<evidence type="ECO:0000313" key="8">
    <source>
        <dbReference type="Proteomes" id="UP000626026"/>
    </source>
</evidence>
<feature type="transmembrane region" description="Helical" evidence="6">
    <location>
        <begin position="94"/>
        <end position="116"/>
    </location>
</feature>
<feature type="transmembrane region" description="Helical" evidence="6">
    <location>
        <begin position="236"/>
        <end position="255"/>
    </location>
</feature>
<evidence type="ECO:0008006" key="9">
    <source>
        <dbReference type="Google" id="ProtNLM"/>
    </source>
</evidence>
<sequence>MTGRQGRHRGLHLVLRGLGALLGGTLMASLLSLLTQTFLARSLTAVEYGQLAAILTVANLLSSVACAGVNWLLLQIFGDEGRQAYRWTPALGRLLALSGAFATVLLGAYTLVGSSVSGQAQWLAFLAGLAIVAGQAAVDLGSARLQLERRYGALSLWQAATQALRLLLLCLMVLPRDAPPSLEEVLLLYGLTGMAVAAAGAWLLRPLWSASLALPPDGPASLVDRTAPSLVSVAKLAMPFALMTVFYVLYFQWAVVLLDWQVGGAAAASYSAALLLIAAASMLPQVVYMKFLTPIICRWAVHDRARFGAVFHLGVIAMLATGVAGMLVLGLGSPILIPLLFGDGLPDAVMVLSILSLALPIRFVHASFSATFVSPAEVAQKVGYLGWAALCGILANLALVPVLGLAGAPIAAVLSEAVLLALHVRGMHRLIHGVSIRATFRPATSVSSLRLLMEHGRHAD</sequence>
<proteinExistence type="predicted"/>
<protein>
    <recommendedName>
        <fullName evidence="9">Membrane protein involved in the export of O-antigen and teichoic acid</fullName>
    </recommendedName>
</protein>
<evidence type="ECO:0000256" key="1">
    <source>
        <dbReference type="ARBA" id="ARBA00004651"/>
    </source>
</evidence>
<evidence type="ECO:0000256" key="5">
    <source>
        <dbReference type="ARBA" id="ARBA00023136"/>
    </source>
</evidence>
<feature type="transmembrane region" description="Helical" evidence="6">
    <location>
        <begin position="20"/>
        <end position="39"/>
    </location>
</feature>
<feature type="transmembrane region" description="Helical" evidence="6">
    <location>
        <begin position="186"/>
        <end position="204"/>
    </location>
</feature>
<feature type="transmembrane region" description="Helical" evidence="6">
    <location>
        <begin position="309"/>
        <end position="337"/>
    </location>
</feature>
<feature type="transmembrane region" description="Helical" evidence="6">
    <location>
        <begin position="51"/>
        <end position="73"/>
    </location>
</feature>
<evidence type="ECO:0000256" key="4">
    <source>
        <dbReference type="ARBA" id="ARBA00022989"/>
    </source>
</evidence>
<evidence type="ECO:0000313" key="7">
    <source>
        <dbReference type="EMBL" id="MBC9206158.1"/>
    </source>
</evidence>
<feature type="transmembrane region" description="Helical" evidence="6">
    <location>
        <begin position="349"/>
        <end position="370"/>
    </location>
</feature>
<name>A0ABR7RIL7_9PROT</name>
<feature type="transmembrane region" description="Helical" evidence="6">
    <location>
        <begin position="267"/>
        <end position="288"/>
    </location>
</feature>
<keyword evidence="4 6" id="KW-1133">Transmembrane helix</keyword>
<dbReference type="PANTHER" id="PTHR30250">
    <property type="entry name" value="PST FAMILY PREDICTED COLANIC ACID TRANSPORTER"/>
    <property type="match status" value="1"/>
</dbReference>
<comment type="subcellular location">
    <subcellularLocation>
        <location evidence="1">Cell membrane</location>
        <topology evidence="1">Multi-pass membrane protein</topology>
    </subcellularLocation>
</comment>
<comment type="caution">
    <text evidence="7">The sequence shown here is derived from an EMBL/GenBank/DDBJ whole genome shotgun (WGS) entry which is preliminary data.</text>
</comment>
<feature type="transmembrane region" description="Helical" evidence="6">
    <location>
        <begin position="382"/>
        <end position="400"/>
    </location>
</feature>
<reference evidence="7 8" key="1">
    <citation type="journal article" date="2013" name="Int. J. Syst. Evol. Microbiol.">
        <title>Roseomonas aerophila sp. nov., isolated from air.</title>
        <authorList>
            <person name="Kim S.J."/>
            <person name="Weon H.Y."/>
            <person name="Ahn J.H."/>
            <person name="Hong S.B."/>
            <person name="Seok S.J."/>
            <person name="Whang K.S."/>
            <person name="Kwon S.W."/>
        </authorList>
    </citation>
    <scope>NUCLEOTIDE SEQUENCE [LARGE SCALE GENOMIC DNA]</scope>
    <source>
        <strain evidence="7 8">NBRC 108923</strain>
    </source>
</reference>
<dbReference type="Proteomes" id="UP000626026">
    <property type="component" value="Unassembled WGS sequence"/>
</dbReference>
<keyword evidence="5 6" id="KW-0472">Membrane</keyword>
<keyword evidence="8" id="KW-1185">Reference proteome</keyword>
<keyword evidence="3 6" id="KW-0812">Transmembrane</keyword>